<evidence type="ECO:0000313" key="3">
    <source>
        <dbReference type="Proteomes" id="UP000254518"/>
    </source>
</evidence>
<dbReference type="EMBL" id="VLKX01000008">
    <property type="protein sequence ID" value="TWI46990.1"/>
    <property type="molecule type" value="Genomic_DNA"/>
</dbReference>
<dbReference type="EMBL" id="QQBA01000008">
    <property type="protein sequence ID" value="RDI53764.1"/>
    <property type="molecule type" value="Genomic_DNA"/>
</dbReference>
<dbReference type="RefSeq" id="WP_114754471.1">
    <property type="nucleotide sequence ID" value="NZ_QQBA01000008.1"/>
</dbReference>
<evidence type="ECO:0000313" key="2">
    <source>
        <dbReference type="EMBL" id="TWI46990.1"/>
    </source>
</evidence>
<organism evidence="2 4">
    <name type="scientific">Flavobacterium glaciei</name>
    <dbReference type="NCBI Taxonomy" id="386300"/>
    <lineage>
        <taxon>Bacteria</taxon>
        <taxon>Pseudomonadati</taxon>
        <taxon>Bacteroidota</taxon>
        <taxon>Flavobacteriia</taxon>
        <taxon>Flavobacteriales</taxon>
        <taxon>Flavobacteriaceae</taxon>
        <taxon>Flavobacterium</taxon>
    </lineage>
</organism>
<proteinExistence type="predicted"/>
<evidence type="ECO:0000313" key="4">
    <source>
        <dbReference type="Proteomes" id="UP000321392"/>
    </source>
</evidence>
<keyword evidence="3" id="KW-1185">Reference proteome</keyword>
<dbReference type="Pfam" id="PF12732">
    <property type="entry name" value="YtxH"/>
    <property type="match status" value="1"/>
</dbReference>
<dbReference type="OrthoDB" id="676025at2"/>
<reference evidence="1 3" key="2">
    <citation type="submission" date="2018-07" db="EMBL/GenBank/DDBJ databases">
        <title>Genomic Encyclopedia of Type Strains, Phase IV (KMG-IV): sequencing the most valuable type-strain genomes for metagenomic binning, comparative biology and taxonomic classification.</title>
        <authorList>
            <person name="Goeker M."/>
        </authorList>
    </citation>
    <scope>NUCLEOTIDE SEQUENCE [LARGE SCALE GENOMIC DNA]</scope>
    <source>
        <strain evidence="1 3">DSM 19728</strain>
    </source>
</reference>
<dbReference type="AlphaFoldDB" id="A0A562PS57"/>
<protein>
    <submittedName>
        <fullName evidence="2">YtxH-like protein</fullName>
    </submittedName>
</protein>
<dbReference type="PANTHER" id="PTHR35792:SF2">
    <property type="entry name" value="GENERAL STRESS PROTEIN"/>
    <property type="match status" value="1"/>
</dbReference>
<evidence type="ECO:0000313" key="1">
    <source>
        <dbReference type="EMBL" id="RDI53764.1"/>
    </source>
</evidence>
<dbReference type="InterPro" id="IPR024623">
    <property type="entry name" value="YtxH"/>
</dbReference>
<dbReference type="InterPro" id="IPR052928">
    <property type="entry name" value="Desiccation-related_membrane"/>
</dbReference>
<dbReference type="PANTHER" id="PTHR35792">
    <property type="entry name" value="GENERAL STRESS PROTEIN"/>
    <property type="match status" value="1"/>
</dbReference>
<dbReference type="Proteomes" id="UP000321392">
    <property type="component" value="Unassembled WGS sequence"/>
</dbReference>
<gene>
    <name evidence="1" type="ORF">DFR66_108115</name>
    <name evidence="2" type="ORF">IQ02_01825</name>
</gene>
<reference evidence="2 4" key="1">
    <citation type="journal article" date="2015" name="Stand. Genomic Sci.">
        <title>Genomic Encyclopedia of Bacterial and Archaeal Type Strains, Phase III: the genomes of soil and plant-associated and newly described type strains.</title>
        <authorList>
            <person name="Whitman W.B."/>
            <person name="Woyke T."/>
            <person name="Klenk H.P."/>
            <person name="Zhou Y."/>
            <person name="Lilburn T.G."/>
            <person name="Beck B.J."/>
            <person name="De Vos P."/>
            <person name="Vandamme P."/>
            <person name="Eisen J.A."/>
            <person name="Garrity G."/>
            <person name="Hugenholtz P."/>
            <person name="Kyrpides N.C."/>
        </authorList>
    </citation>
    <scope>NUCLEOTIDE SEQUENCE [LARGE SCALE GENOMIC DNA]</scope>
    <source>
        <strain evidence="2 4">CGMCC 1.5380</strain>
    </source>
</reference>
<accession>A0A562PS57</accession>
<dbReference type="Proteomes" id="UP000254518">
    <property type="component" value="Unassembled WGS sequence"/>
</dbReference>
<name>A0A562PS57_9FLAO</name>
<reference evidence="2" key="3">
    <citation type="submission" date="2019-07" db="EMBL/GenBank/DDBJ databases">
        <authorList>
            <person name="Whitman W."/>
            <person name="Huntemann M."/>
            <person name="Clum A."/>
            <person name="Pillay M."/>
            <person name="Palaniappan K."/>
            <person name="Varghese N."/>
            <person name="Mikhailova N."/>
            <person name="Stamatis D."/>
            <person name="Reddy T."/>
            <person name="Daum C."/>
            <person name="Shapiro N."/>
            <person name="Ivanova N."/>
            <person name="Kyrpides N."/>
            <person name="Woyke T."/>
        </authorList>
    </citation>
    <scope>NUCLEOTIDE SEQUENCE</scope>
    <source>
        <strain evidence="2">CGMCC 1.5380</strain>
    </source>
</reference>
<sequence length="80" mass="8768">MKNKNLVAGILGGLVIGSALGILFAPAKGCETRKKIADKSRDLKDITKDSSEKWAQKITQTVRQLKTDSEQLLENNSKIL</sequence>
<comment type="caution">
    <text evidence="2">The sequence shown here is derived from an EMBL/GenBank/DDBJ whole genome shotgun (WGS) entry which is preliminary data.</text>
</comment>